<dbReference type="PANTHER" id="PTHR24189:SF50">
    <property type="entry name" value="ANKYRIN REPEAT AND SOCS BOX PROTEIN 2"/>
    <property type="match status" value="1"/>
</dbReference>
<dbReference type="GO" id="GO:0006508">
    <property type="term" value="P:proteolysis"/>
    <property type="evidence" value="ECO:0007669"/>
    <property type="project" value="InterPro"/>
</dbReference>
<dbReference type="RefSeq" id="XP_002628921.1">
    <property type="nucleotide sequence ID" value="XM_002628875.1"/>
</dbReference>
<dbReference type="GeneID" id="8507726"/>
<dbReference type="Pfam" id="PF12796">
    <property type="entry name" value="Ank_2"/>
    <property type="match status" value="1"/>
</dbReference>
<dbReference type="InterPro" id="IPR001969">
    <property type="entry name" value="Aspartic_peptidase_AS"/>
</dbReference>
<evidence type="ECO:0000313" key="4">
    <source>
        <dbReference type="EMBL" id="OAT03448.1"/>
    </source>
</evidence>
<name>A0A179U810_BLAGS</name>
<feature type="repeat" description="ANK" evidence="3">
    <location>
        <begin position="53"/>
        <end position="85"/>
    </location>
</feature>
<dbReference type="PANTHER" id="PTHR24189">
    <property type="entry name" value="MYOTROPHIN"/>
    <property type="match status" value="1"/>
</dbReference>
<dbReference type="EMBL" id="GG657448">
    <property type="protein sequence ID" value="OAT03448.1"/>
    <property type="molecule type" value="Genomic_DNA"/>
</dbReference>
<organism evidence="4 5">
    <name type="scientific">Blastomyces gilchristii (strain SLH14081)</name>
    <name type="common">Blastomyces dermatitidis</name>
    <dbReference type="NCBI Taxonomy" id="559298"/>
    <lineage>
        <taxon>Eukaryota</taxon>
        <taxon>Fungi</taxon>
        <taxon>Dikarya</taxon>
        <taxon>Ascomycota</taxon>
        <taxon>Pezizomycotina</taxon>
        <taxon>Eurotiomycetes</taxon>
        <taxon>Eurotiomycetidae</taxon>
        <taxon>Onygenales</taxon>
        <taxon>Ajellomycetaceae</taxon>
        <taxon>Blastomyces</taxon>
    </lineage>
</organism>
<reference evidence="5" key="1">
    <citation type="journal article" date="2015" name="PLoS Genet.">
        <title>The dynamic genome and transcriptome of the human fungal pathogen Blastomyces and close relative Emmonsia.</title>
        <authorList>
            <person name="Munoz J.F."/>
            <person name="Gauthier G.M."/>
            <person name="Desjardins C.A."/>
            <person name="Gallo J.E."/>
            <person name="Holder J."/>
            <person name="Sullivan T.D."/>
            <person name="Marty A.J."/>
            <person name="Carmen J.C."/>
            <person name="Chen Z."/>
            <person name="Ding L."/>
            <person name="Gujja S."/>
            <person name="Magrini V."/>
            <person name="Misas E."/>
            <person name="Mitreva M."/>
            <person name="Priest M."/>
            <person name="Saif S."/>
            <person name="Whiston E.A."/>
            <person name="Young S."/>
            <person name="Zeng Q."/>
            <person name="Goldman W.E."/>
            <person name="Mardis E.R."/>
            <person name="Taylor J.W."/>
            <person name="McEwen J.G."/>
            <person name="Clay O.K."/>
            <person name="Klein B.S."/>
            <person name="Cuomo C.A."/>
        </authorList>
    </citation>
    <scope>NUCLEOTIDE SEQUENCE [LARGE SCALE GENOMIC DNA]</scope>
    <source>
        <strain evidence="5">SLH14081</strain>
    </source>
</reference>
<dbReference type="InterPro" id="IPR036770">
    <property type="entry name" value="Ankyrin_rpt-contain_sf"/>
</dbReference>
<gene>
    <name evidence="4" type="ORF">BDBG_00167</name>
</gene>
<keyword evidence="5" id="KW-1185">Reference proteome</keyword>
<evidence type="ECO:0000256" key="2">
    <source>
        <dbReference type="ARBA" id="ARBA00023043"/>
    </source>
</evidence>
<dbReference type="AlphaFoldDB" id="A0A179U810"/>
<accession>A0A179U810</accession>
<dbReference type="PRINTS" id="PR01415">
    <property type="entry name" value="ANKYRIN"/>
</dbReference>
<dbReference type="STRING" id="559298.A0A179U810"/>
<dbReference type="PROSITE" id="PS00141">
    <property type="entry name" value="ASP_PROTEASE"/>
    <property type="match status" value="1"/>
</dbReference>
<dbReference type="Proteomes" id="UP000002038">
    <property type="component" value="Unassembled WGS sequence"/>
</dbReference>
<dbReference type="KEGG" id="bgh:BDBG_00167"/>
<sequence length="180" mass="18942">MRTVKLLISAGADLSPCDSDGETALVHAIRARKRAVASTACRSWGGYESQVEHGRTLLEIAARRNHCQILWILLGAGAAVSAQCDGWNHRALHAAAERGHEAAVRILLDSGADVSSVQSDGSSVLHSAVKGGNKIIIRMLLDTGADLSAWRAHGAPMGNSGTSQFASNNAAHPAIHQLRN</sequence>
<keyword evidence="2 3" id="KW-0040">ANK repeat</keyword>
<dbReference type="GO" id="GO:0004190">
    <property type="term" value="F:aspartic-type endopeptidase activity"/>
    <property type="evidence" value="ECO:0007669"/>
    <property type="project" value="InterPro"/>
</dbReference>
<protein>
    <submittedName>
        <fullName evidence="4">Uncharacterized protein</fullName>
    </submittedName>
</protein>
<feature type="repeat" description="ANK" evidence="3">
    <location>
        <begin position="120"/>
        <end position="152"/>
    </location>
</feature>
<dbReference type="InterPro" id="IPR002110">
    <property type="entry name" value="Ankyrin_rpt"/>
</dbReference>
<dbReference type="Gene3D" id="1.25.40.20">
    <property type="entry name" value="Ankyrin repeat-containing domain"/>
    <property type="match status" value="2"/>
</dbReference>
<dbReference type="SMART" id="SM00248">
    <property type="entry name" value="ANK"/>
    <property type="match status" value="3"/>
</dbReference>
<dbReference type="VEuPathDB" id="FungiDB:BDBG_00167"/>
<dbReference type="SUPFAM" id="SSF48403">
    <property type="entry name" value="Ankyrin repeat"/>
    <property type="match status" value="1"/>
</dbReference>
<feature type="repeat" description="ANK" evidence="3">
    <location>
        <begin position="87"/>
        <end position="119"/>
    </location>
</feature>
<evidence type="ECO:0000256" key="1">
    <source>
        <dbReference type="ARBA" id="ARBA00022737"/>
    </source>
</evidence>
<evidence type="ECO:0000256" key="3">
    <source>
        <dbReference type="PROSITE-ProRule" id="PRU00023"/>
    </source>
</evidence>
<keyword evidence="1" id="KW-0677">Repeat</keyword>
<dbReference type="PROSITE" id="PS50088">
    <property type="entry name" value="ANK_REPEAT"/>
    <property type="match status" value="3"/>
</dbReference>
<dbReference type="InterPro" id="IPR050745">
    <property type="entry name" value="Multifunctional_regulatory"/>
</dbReference>
<dbReference type="OrthoDB" id="366390at2759"/>
<proteinExistence type="predicted"/>
<dbReference type="PROSITE" id="PS50297">
    <property type="entry name" value="ANK_REP_REGION"/>
    <property type="match status" value="3"/>
</dbReference>
<evidence type="ECO:0000313" key="5">
    <source>
        <dbReference type="Proteomes" id="UP000002038"/>
    </source>
</evidence>